<protein>
    <submittedName>
        <fullName evidence="1">Uncharacterized protein</fullName>
    </submittedName>
</protein>
<comment type="caution">
    <text evidence="1">The sequence shown here is derived from an EMBL/GenBank/DDBJ whole genome shotgun (WGS) entry which is preliminary data.</text>
</comment>
<dbReference type="EMBL" id="VFBM01000019">
    <property type="protein sequence ID" value="TNX86017.1"/>
    <property type="molecule type" value="Genomic_DNA"/>
</dbReference>
<accession>A0A8H2JYL1</accession>
<name>A0A8H2JYL1_ACIRA</name>
<evidence type="ECO:0000313" key="2">
    <source>
        <dbReference type="Proteomes" id="UP000314285"/>
    </source>
</evidence>
<proteinExistence type="predicted"/>
<gene>
    <name evidence="1" type="ORF">FHY67_14300</name>
</gene>
<evidence type="ECO:0000313" key="1">
    <source>
        <dbReference type="EMBL" id="TNX86017.1"/>
    </source>
</evidence>
<dbReference type="RefSeq" id="WP_005026756.1">
    <property type="nucleotide sequence ID" value="NZ_CP027365.1"/>
</dbReference>
<organism evidence="1 2">
    <name type="scientific">Acinetobacter radioresistens</name>
    <dbReference type="NCBI Taxonomy" id="40216"/>
    <lineage>
        <taxon>Bacteria</taxon>
        <taxon>Pseudomonadati</taxon>
        <taxon>Pseudomonadota</taxon>
        <taxon>Gammaproteobacteria</taxon>
        <taxon>Moraxellales</taxon>
        <taxon>Moraxellaceae</taxon>
        <taxon>Acinetobacter</taxon>
    </lineage>
</organism>
<reference evidence="1 2" key="1">
    <citation type="submission" date="2019-06" db="EMBL/GenBank/DDBJ databases">
        <title>Genome of Acinetobacter radioresistens APH1, a phenol degrading strain.</title>
        <authorList>
            <person name="Liu Y."/>
        </authorList>
    </citation>
    <scope>NUCLEOTIDE SEQUENCE [LARGE SCALE GENOMIC DNA]</scope>
    <source>
        <strain evidence="1 2">APH1</strain>
    </source>
</reference>
<dbReference type="Proteomes" id="UP000314285">
    <property type="component" value="Unassembled WGS sequence"/>
</dbReference>
<dbReference type="AlphaFoldDB" id="A0A8H2JYL1"/>
<sequence length="189" mass="22117">MSDYQKTPLGIEVLKNRSIHLNVRQRRLLILIGTPDFDILTPQFKQRIAEPEVLDQLYNMGLISFEGQQKEKLISADQFEIETAPIILISNDRQNEIIYSERSTSNAKINVELLGFLAIKELMTSLLRQYCGLMAKQLIERIQQAHHIEHLKLCQMQWLTYLQESRLPPSELNRAMQQINQSIQHLRQH</sequence>